<organism evidence="11 12">
    <name type="scientific">Anthostomella pinea</name>
    <dbReference type="NCBI Taxonomy" id="933095"/>
    <lineage>
        <taxon>Eukaryota</taxon>
        <taxon>Fungi</taxon>
        <taxon>Dikarya</taxon>
        <taxon>Ascomycota</taxon>
        <taxon>Pezizomycotina</taxon>
        <taxon>Sordariomycetes</taxon>
        <taxon>Xylariomycetidae</taxon>
        <taxon>Xylariales</taxon>
        <taxon>Xylariaceae</taxon>
        <taxon>Anthostomella</taxon>
    </lineage>
</organism>
<dbReference type="GO" id="GO:0006303">
    <property type="term" value="P:double-strand break repair via nonhomologous end joining"/>
    <property type="evidence" value="ECO:0007669"/>
    <property type="project" value="UniProtKB-ARBA"/>
</dbReference>
<dbReference type="PANTHER" id="PTHR32235:SF1">
    <property type="entry name" value="NON-HOMOLOGOUS END-JOINING FACTOR 1"/>
    <property type="match status" value="1"/>
</dbReference>
<evidence type="ECO:0000256" key="3">
    <source>
        <dbReference type="ARBA" id="ARBA00023125"/>
    </source>
</evidence>
<dbReference type="Proteomes" id="UP001295740">
    <property type="component" value="Unassembled WGS sequence"/>
</dbReference>
<dbReference type="CDD" id="cd22285">
    <property type="entry name" value="HD_XLF_N"/>
    <property type="match status" value="1"/>
</dbReference>
<dbReference type="InterPro" id="IPR015381">
    <property type="entry name" value="XLF-like_N"/>
</dbReference>
<comment type="subcellular location">
    <subcellularLocation>
        <location evidence="1">Nucleus</location>
    </subcellularLocation>
</comment>
<name>A0AAI8VA59_9PEZI</name>
<accession>A0AAI8VA59</accession>
<feature type="compositionally biased region" description="Basic and acidic residues" evidence="8">
    <location>
        <begin position="535"/>
        <end position="554"/>
    </location>
</feature>
<dbReference type="EMBL" id="CAUWAG010000003">
    <property type="protein sequence ID" value="CAJ2500636.1"/>
    <property type="molecule type" value="Genomic_DNA"/>
</dbReference>
<reference evidence="11" key="1">
    <citation type="submission" date="2023-10" db="EMBL/GenBank/DDBJ databases">
        <authorList>
            <person name="Hackl T."/>
        </authorList>
    </citation>
    <scope>NUCLEOTIDE SEQUENCE</scope>
</reference>
<proteinExistence type="inferred from homology"/>
<dbReference type="InterPro" id="IPR053829">
    <property type="entry name" value="XLF-like_CC"/>
</dbReference>
<evidence type="ECO:0000256" key="1">
    <source>
        <dbReference type="ARBA" id="ARBA00004123"/>
    </source>
</evidence>
<dbReference type="Pfam" id="PF21928">
    <property type="entry name" value="XLF_CC"/>
    <property type="match status" value="1"/>
</dbReference>
<keyword evidence="2" id="KW-0227">DNA damage</keyword>
<keyword evidence="5" id="KW-0539">Nucleus</keyword>
<feature type="compositionally biased region" description="Acidic residues" evidence="8">
    <location>
        <begin position="381"/>
        <end position="392"/>
    </location>
</feature>
<keyword evidence="12" id="KW-1185">Reference proteome</keyword>
<evidence type="ECO:0000256" key="6">
    <source>
        <dbReference type="ARBA" id="ARBA00025747"/>
    </source>
</evidence>
<evidence type="ECO:0000259" key="9">
    <source>
        <dbReference type="Pfam" id="PF09302"/>
    </source>
</evidence>
<feature type="domain" description="XLF-like N-terminal" evidence="9">
    <location>
        <begin position="7"/>
        <end position="132"/>
    </location>
</feature>
<dbReference type="InterPro" id="IPR052287">
    <property type="entry name" value="NHEJ_factor"/>
</dbReference>
<comment type="similarity">
    <text evidence="6">Belongs to the XRCC4-XLF family. XLF subfamily.</text>
</comment>
<evidence type="ECO:0000259" key="10">
    <source>
        <dbReference type="Pfam" id="PF21928"/>
    </source>
</evidence>
<evidence type="ECO:0000256" key="2">
    <source>
        <dbReference type="ARBA" id="ARBA00022763"/>
    </source>
</evidence>
<keyword evidence="4" id="KW-0234">DNA repair</keyword>
<evidence type="ECO:0000256" key="8">
    <source>
        <dbReference type="SAM" id="MobiDB-lite"/>
    </source>
</evidence>
<feature type="compositionally biased region" description="Basic and acidic residues" evidence="8">
    <location>
        <begin position="514"/>
        <end position="525"/>
    </location>
</feature>
<feature type="compositionally biased region" description="Low complexity" evidence="8">
    <location>
        <begin position="437"/>
        <end position="449"/>
    </location>
</feature>
<dbReference type="Gene3D" id="2.170.210.10">
    <property type="entry name" value="DNA double-strand break repair and VJ recombination XRCC4, N-terminal"/>
    <property type="match status" value="1"/>
</dbReference>
<feature type="compositionally biased region" description="Polar residues" evidence="8">
    <location>
        <begin position="281"/>
        <end position="294"/>
    </location>
</feature>
<feature type="compositionally biased region" description="Polar residues" evidence="8">
    <location>
        <begin position="369"/>
        <end position="379"/>
    </location>
</feature>
<feature type="compositionally biased region" description="Gly residues" evidence="8">
    <location>
        <begin position="465"/>
        <end position="474"/>
    </location>
</feature>
<evidence type="ECO:0000256" key="5">
    <source>
        <dbReference type="ARBA" id="ARBA00023242"/>
    </source>
</evidence>
<dbReference type="InterPro" id="IPR038051">
    <property type="entry name" value="XRCC4-like_N_sf"/>
</dbReference>
<evidence type="ECO:0000256" key="4">
    <source>
        <dbReference type="ARBA" id="ARBA00023204"/>
    </source>
</evidence>
<protein>
    <recommendedName>
        <fullName evidence="7">Non-homologous end-joining factor 1</fullName>
    </recommendedName>
</protein>
<evidence type="ECO:0000256" key="7">
    <source>
        <dbReference type="ARBA" id="ARBA00044529"/>
    </source>
</evidence>
<dbReference type="GO" id="GO:0045027">
    <property type="term" value="F:DNA end binding"/>
    <property type="evidence" value="ECO:0007669"/>
    <property type="project" value="TreeGrafter"/>
</dbReference>
<feature type="domain" description="XLF-like coiled-coil region" evidence="10">
    <location>
        <begin position="135"/>
        <end position="186"/>
    </location>
</feature>
<sequence length="564" mass="61180">MVPPATRWLPLPAFPDLPTLLISPRFASSSYTLHMTDLANIWVESLDRRAILWRSLEENTSIDLSDADPAQWAVFLSKLGAALDPASPDHHLTSLSLRASPTPDSEGGLTLHITCVLPKPLKPLKWPVYLTKCQPASLASELVLPLVQGHHAQNREAEDLMGRLREKDAIITKLVDKLEASHIGLEQVFNAFSGRHSVTRAAAEAKVKGLAPFHEDDWRAQQSVSQTDPQDVTTLIQSVFGNAGLERDTDLGVGASDQLNDWWTKLGSNNNEAVKPRKTQEPTGIQESPPTHSKPSAARDDDDFQVQATPPHLQSRHFTRNDPNQIASDGDMTDDDSSEVVPDSHPAPSQEKPRSLIGALGGTKKVTQDHSASQSSRTLPTEEDETASESDDEPIKPTYRKQPSTLLGTISKHKKPSPSPAKASSPAPPPPHDGDDTATGSDSDSNNSAHPRPSAKPASTPQRRGGLGRIGGGSKTPTATPEKRKDTPSDTEIGNAAGSAKPPARRIGAIRHRPQADAKRPRPESPVDPEEPETEEQKAERKRAELAKELERKAAAPAKKKRRF</sequence>
<dbReference type="PANTHER" id="PTHR32235">
    <property type="entry name" value="NON-HOMOLOGOUS END-JOINING FACTOR 1"/>
    <property type="match status" value="1"/>
</dbReference>
<dbReference type="Pfam" id="PF09302">
    <property type="entry name" value="XLF"/>
    <property type="match status" value="1"/>
</dbReference>
<evidence type="ECO:0000313" key="12">
    <source>
        <dbReference type="Proteomes" id="UP001295740"/>
    </source>
</evidence>
<comment type="caution">
    <text evidence="11">The sequence shown here is derived from an EMBL/GenBank/DDBJ whole genome shotgun (WGS) entry which is preliminary data.</text>
</comment>
<evidence type="ECO:0000313" key="11">
    <source>
        <dbReference type="EMBL" id="CAJ2500636.1"/>
    </source>
</evidence>
<dbReference type="GO" id="GO:0032807">
    <property type="term" value="C:DNA ligase IV complex"/>
    <property type="evidence" value="ECO:0007669"/>
    <property type="project" value="TreeGrafter"/>
</dbReference>
<gene>
    <name evidence="11" type="ORF">KHLLAP_LOCUS1104</name>
</gene>
<keyword evidence="3" id="KW-0238">DNA-binding</keyword>
<dbReference type="AlphaFoldDB" id="A0AAI8VA59"/>
<feature type="region of interest" description="Disordered" evidence="8">
    <location>
        <begin position="264"/>
        <end position="564"/>
    </location>
</feature>